<dbReference type="InterPro" id="IPR000801">
    <property type="entry name" value="Esterase-like"/>
</dbReference>
<dbReference type="AlphaFoldDB" id="A0A7W8M5K4"/>
<reference evidence="1 2" key="1">
    <citation type="submission" date="2020-08" db="EMBL/GenBank/DDBJ databases">
        <title>Genomic Encyclopedia of Type Strains, Phase IV (KMG-IV): sequencing the most valuable type-strain genomes for metagenomic binning, comparative biology and taxonomic classification.</title>
        <authorList>
            <person name="Goeker M."/>
        </authorList>
    </citation>
    <scope>NUCLEOTIDE SEQUENCE [LARGE SCALE GENOMIC DNA]</scope>
    <source>
        <strain evidence="1 2">DSM 106146</strain>
    </source>
</reference>
<proteinExistence type="predicted"/>
<name>A0A7W8M5K4_9FIRM</name>
<evidence type="ECO:0000313" key="1">
    <source>
        <dbReference type="EMBL" id="MBB5264652.1"/>
    </source>
</evidence>
<gene>
    <name evidence="1" type="ORF">HNP82_001780</name>
</gene>
<dbReference type="EMBL" id="JACHFW010000006">
    <property type="protein sequence ID" value="MBB5264652.1"/>
    <property type="molecule type" value="Genomic_DNA"/>
</dbReference>
<organism evidence="1 2">
    <name type="scientific">Catenibacillus scindens</name>
    <dbReference type="NCBI Taxonomy" id="673271"/>
    <lineage>
        <taxon>Bacteria</taxon>
        <taxon>Bacillati</taxon>
        <taxon>Bacillota</taxon>
        <taxon>Clostridia</taxon>
        <taxon>Lachnospirales</taxon>
        <taxon>Lachnospiraceae</taxon>
        <taxon>Catenibacillus</taxon>
    </lineage>
</organism>
<dbReference type="Gene3D" id="3.40.50.1820">
    <property type="entry name" value="alpha/beta hydrolase"/>
    <property type="match status" value="1"/>
</dbReference>
<sequence length="232" mass="26631">MRTLTIDSYTIEIFVPEKEMCAPVFWLHTFAGEGEKIWEQSGKRCVLMCVTGIDWNRDLSPWKAGKVFDDGEDFGGGAEDYLKCLRGRLVPAAERELSWTVRYRGIAGYSMAGLFAVYAMYHCDLFSYIGTMSGSLWFDGWMDYVLDHRPPGNVRGIYVSLGSREHRTKNERMATVKDCTDVLAKYWKEYTTVKYEMNAGSHFKEPELRTAKGIDWLSGLAAADMERYREKN</sequence>
<accession>A0A7W8M5K4</accession>
<dbReference type="InterPro" id="IPR029058">
    <property type="entry name" value="AB_hydrolase_fold"/>
</dbReference>
<keyword evidence="2" id="KW-1185">Reference proteome</keyword>
<evidence type="ECO:0000313" key="2">
    <source>
        <dbReference type="Proteomes" id="UP000543642"/>
    </source>
</evidence>
<evidence type="ECO:0008006" key="3">
    <source>
        <dbReference type="Google" id="ProtNLM"/>
    </source>
</evidence>
<comment type="caution">
    <text evidence="1">The sequence shown here is derived from an EMBL/GenBank/DDBJ whole genome shotgun (WGS) entry which is preliminary data.</text>
</comment>
<dbReference type="SUPFAM" id="SSF53474">
    <property type="entry name" value="alpha/beta-Hydrolases"/>
    <property type="match status" value="1"/>
</dbReference>
<protein>
    <recommendedName>
        <fullName evidence="3">Alpha/beta hydrolase</fullName>
    </recommendedName>
</protein>
<dbReference type="Pfam" id="PF00756">
    <property type="entry name" value="Esterase"/>
    <property type="match status" value="1"/>
</dbReference>
<dbReference type="Proteomes" id="UP000543642">
    <property type="component" value="Unassembled WGS sequence"/>
</dbReference>